<dbReference type="OrthoDB" id="8183145at2"/>
<dbReference type="RefSeq" id="WP_145279268.1">
    <property type="nucleotide sequence ID" value="NZ_CP036427.1"/>
</dbReference>
<reference evidence="1 2" key="1">
    <citation type="submission" date="2019-02" db="EMBL/GenBank/DDBJ databases">
        <title>Deep-cultivation of Planctomycetes and their phenomic and genomic characterization uncovers novel biology.</title>
        <authorList>
            <person name="Wiegand S."/>
            <person name="Jogler M."/>
            <person name="Boedeker C."/>
            <person name="Pinto D."/>
            <person name="Vollmers J."/>
            <person name="Rivas-Marin E."/>
            <person name="Kohn T."/>
            <person name="Peeters S.H."/>
            <person name="Heuer A."/>
            <person name="Rast P."/>
            <person name="Oberbeckmann S."/>
            <person name="Bunk B."/>
            <person name="Jeske O."/>
            <person name="Meyerdierks A."/>
            <person name="Storesund J.E."/>
            <person name="Kallscheuer N."/>
            <person name="Luecker S."/>
            <person name="Lage O.M."/>
            <person name="Pohl T."/>
            <person name="Merkel B.J."/>
            <person name="Hornburger P."/>
            <person name="Mueller R.-W."/>
            <person name="Bruemmer F."/>
            <person name="Labrenz M."/>
            <person name="Spormann A.M."/>
            <person name="Op den Camp H."/>
            <person name="Overmann J."/>
            <person name="Amann R."/>
            <person name="Jetten M.S.M."/>
            <person name="Mascher T."/>
            <person name="Medema M.H."/>
            <person name="Devos D.P."/>
            <person name="Kaster A.-K."/>
            <person name="Ovreas L."/>
            <person name="Rohde M."/>
            <person name="Galperin M.Y."/>
            <person name="Jogler C."/>
        </authorList>
    </citation>
    <scope>NUCLEOTIDE SEQUENCE [LARGE SCALE GENOMIC DNA]</scope>
    <source>
        <strain evidence="1 2">ElP</strain>
        <plasmid evidence="2">pelp_1</plasmid>
    </source>
</reference>
<keyword evidence="2" id="KW-1185">Reference proteome</keyword>
<name>A0A518HE50_9BACT</name>
<organism evidence="1 2">
    <name type="scientific">Tautonia plasticadhaerens</name>
    <dbReference type="NCBI Taxonomy" id="2527974"/>
    <lineage>
        <taxon>Bacteria</taxon>
        <taxon>Pseudomonadati</taxon>
        <taxon>Planctomycetota</taxon>
        <taxon>Planctomycetia</taxon>
        <taxon>Isosphaerales</taxon>
        <taxon>Isosphaeraceae</taxon>
        <taxon>Tautonia</taxon>
    </lineage>
</organism>
<evidence type="ECO:0000313" key="2">
    <source>
        <dbReference type="Proteomes" id="UP000317835"/>
    </source>
</evidence>
<dbReference type="AlphaFoldDB" id="A0A518HE50"/>
<dbReference type="KEGG" id="tpla:ElP_70750"/>
<dbReference type="Gene3D" id="3.40.50.1820">
    <property type="entry name" value="alpha/beta hydrolase"/>
    <property type="match status" value="1"/>
</dbReference>
<keyword evidence="1" id="KW-0614">Plasmid</keyword>
<dbReference type="SUPFAM" id="SSF53474">
    <property type="entry name" value="alpha/beta-Hydrolases"/>
    <property type="match status" value="1"/>
</dbReference>
<dbReference type="InterPro" id="IPR029058">
    <property type="entry name" value="AB_hydrolase_fold"/>
</dbReference>
<dbReference type="Proteomes" id="UP000317835">
    <property type="component" value="Plasmid pElP_1"/>
</dbReference>
<proteinExistence type="predicted"/>
<protein>
    <recommendedName>
        <fullName evidence="3">Alpha/beta hydrolase family protein</fullName>
    </recommendedName>
</protein>
<sequence length="68" mass="7482">MLNLKGNPVKLSMFSNITAQHRQIFDWLATLPFGDPGRIAFYGLSYGGETAVRVPPLSTTPLAWSWSG</sequence>
<gene>
    <name evidence="1" type="ORF">ElP_70750</name>
</gene>
<geneLocation type="plasmid" evidence="2">
    <name>pelp_1</name>
</geneLocation>
<dbReference type="EMBL" id="CP036427">
    <property type="protein sequence ID" value="QDV39111.1"/>
    <property type="molecule type" value="Genomic_DNA"/>
</dbReference>
<accession>A0A518HE50</accession>
<evidence type="ECO:0000313" key="1">
    <source>
        <dbReference type="EMBL" id="QDV39111.1"/>
    </source>
</evidence>
<evidence type="ECO:0008006" key="3">
    <source>
        <dbReference type="Google" id="ProtNLM"/>
    </source>
</evidence>